<dbReference type="PANTHER" id="PTHR30399:SF1">
    <property type="entry name" value="UTP PYROPHOSPHATASE"/>
    <property type="match status" value="1"/>
</dbReference>
<dbReference type="Proteomes" id="UP000681041">
    <property type="component" value="Chromosome"/>
</dbReference>
<dbReference type="Pfam" id="PF01863">
    <property type="entry name" value="YgjP-like"/>
    <property type="match status" value="1"/>
</dbReference>
<dbReference type="CDD" id="cd07344">
    <property type="entry name" value="M48_yhfN_like"/>
    <property type="match status" value="1"/>
</dbReference>
<dbReference type="KEGG" id="meme:HYG87_08625"/>
<keyword evidence="3" id="KW-1185">Reference proteome</keyword>
<dbReference type="Gene3D" id="3.30.2010.10">
    <property type="entry name" value="Metalloproteases ('zincins'), catalytic domain"/>
    <property type="match status" value="1"/>
</dbReference>
<dbReference type="InterPro" id="IPR002725">
    <property type="entry name" value="YgjP-like_metallopeptidase"/>
</dbReference>
<dbReference type="RefSeq" id="WP_211532775.1">
    <property type="nucleotide sequence ID" value="NZ_CP058560.1"/>
</dbReference>
<evidence type="ECO:0000313" key="3">
    <source>
        <dbReference type="Proteomes" id="UP000681041"/>
    </source>
</evidence>
<dbReference type="InterPro" id="IPR053136">
    <property type="entry name" value="UTP_pyrophosphatase-like"/>
</dbReference>
<proteinExistence type="predicted"/>
<gene>
    <name evidence="2" type="ORF">HYG87_08625</name>
</gene>
<accession>A0A8T8K5E2</accession>
<reference evidence="2" key="1">
    <citation type="submission" date="2020-07" db="EMBL/GenBank/DDBJ databases">
        <title>Methanobacterium. sp. MethCan genome.</title>
        <authorList>
            <person name="Postec A."/>
            <person name="Quemeneur M."/>
        </authorList>
    </citation>
    <scope>NUCLEOTIDE SEQUENCE</scope>
    <source>
        <strain evidence="2">MethCAN</strain>
    </source>
</reference>
<feature type="domain" description="YgjP-like metallopeptidase" evidence="1">
    <location>
        <begin position="66"/>
        <end position="172"/>
    </location>
</feature>
<protein>
    <submittedName>
        <fullName evidence="2">M48 family metallopeptidase</fullName>
    </submittedName>
</protein>
<dbReference type="EMBL" id="CP058560">
    <property type="protein sequence ID" value="QUH23818.1"/>
    <property type="molecule type" value="Genomic_DNA"/>
</dbReference>
<name>A0A8T8K5E2_9EURY</name>
<dbReference type="AlphaFoldDB" id="A0A8T8K5E2"/>
<dbReference type="GeneID" id="64820824"/>
<evidence type="ECO:0000259" key="1">
    <source>
        <dbReference type="Pfam" id="PF01863"/>
    </source>
</evidence>
<dbReference type="OrthoDB" id="308128at2157"/>
<evidence type="ECO:0000313" key="2">
    <source>
        <dbReference type="EMBL" id="QUH23818.1"/>
    </source>
</evidence>
<dbReference type="PANTHER" id="PTHR30399">
    <property type="entry name" value="UNCHARACTERIZED PROTEIN YGJP"/>
    <property type="match status" value="1"/>
</dbReference>
<organism evidence="2 3">
    <name type="scientific">Methanobacterium alkalithermotolerans</name>
    <dbReference type="NCBI Taxonomy" id="2731220"/>
    <lineage>
        <taxon>Archaea</taxon>
        <taxon>Methanobacteriati</taxon>
        <taxon>Methanobacteriota</taxon>
        <taxon>Methanomada group</taxon>
        <taxon>Methanobacteria</taxon>
        <taxon>Methanobacteriales</taxon>
        <taxon>Methanobacteriaceae</taxon>
        <taxon>Methanobacterium</taxon>
    </lineage>
</organism>
<sequence length="185" mass="22230">MKNKVEIADIEVDYQVVYRKIKYPRLEIKTGNLILILPHGYNNHQELIEKHQKWIYNKISIINSSHTKKLHDRTEEELKILVESEISAIAYQMGVIPGKIGFRKMKVRWGSCDRDGNLKFNKMMKYLPENLIKYIIYHEMAHLLEFGHNTIFWNIIKSKYPHYSHLEDELSRYYFAIENYHKAYP</sequence>